<proteinExistence type="inferred from homology"/>
<sequence length="376" mass="41218">MGLAGPKNRFKISKDPNNTTWSRNTDRFGHRILTAQGWKPGSHLGSQTSEHAAHHTAASFSHVRVLLKDDNLGLGAKRGSERAENFGMAGFDDLLARLNGKSEEKIQEVKSKRRDADMKVFVSQRWGTMMFVSGGFLVGDQIVKSKDGRIPSGGGQVGDVVDASKPRKESSKKRKHSEETALETIDEDQERKLKRKKRKSNLRVELEQVTSEPEAKTDKKKSKKTKDSQSDERSKKSKSNKRRQSRSSSDSESDSSRKHSKSDPSTKPAQETESTLKAARKAEKAALKAAAKADKAARKEAKRLKKSKSTSTLPTPADTASSSASPAPAVEGTAPVSNAIPNTARHAARRKYIMAKRSAIMDPQALKEIFMIKGTG</sequence>
<feature type="compositionally biased region" description="Low complexity" evidence="8">
    <location>
        <begin position="309"/>
        <end position="329"/>
    </location>
</feature>
<evidence type="ECO:0000256" key="4">
    <source>
        <dbReference type="ARBA" id="ARBA00023242"/>
    </source>
</evidence>
<organism evidence="10 11">
    <name type="scientific">Pseudovirgaria hyperparasitica</name>
    <dbReference type="NCBI Taxonomy" id="470096"/>
    <lineage>
        <taxon>Eukaryota</taxon>
        <taxon>Fungi</taxon>
        <taxon>Dikarya</taxon>
        <taxon>Ascomycota</taxon>
        <taxon>Pezizomycotina</taxon>
        <taxon>Dothideomycetes</taxon>
        <taxon>Dothideomycetes incertae sedis</taxon>
        <taxon>Acrospermales</taxon>
        <taxon>Acrospermaceae</taxon>
        <taxon>Pseudovirgaria</taxon>
    </lineage>
</organism>
<feature type="compositionally biased region" description="Basic and acidic residues" evidence="8">
    <location>
        <begin position="225"/>
        <end position="234"/>
    </location>
</feature>
<name>A0A6A6WBC2_9PEZI</name>
<feature type="compositionally biased region" description="Basic residues" evidence="8">
    <location>
        <begin position="235"/>
        <end position="245"/>
    </location>
</feature>
<evidence type="ECO:0000256" key="6">
    <source>
        <dbReference type="ARBA" id="ARBA00041961"/>
    </source>
</evidence>
<dbReference type="RefSeq" id="XP_033601711.1">
    <property type="nucleotide sequence ID" value="XM_033746883.1"/>
</dbReference>
<evidence type="ECO:0000256" key="1">
    <source>
        <dbReference type="ARBA" id="ARBA00004604"/>
    </source>
</evidence>
<evidence type="ECO:0000256" key="8">
    <source>
        <dbReference type="SAM" id="MobiDB-lite"/>
    </source>
</evidence>
<dbReference type="InterPro" id="IPR050656">
    <property type="entry name" value="PINX1"/>
</dbReference>
<dbReference type="PANTHER" id="PTHR23149">
    <property type="entry name" value="G PATCH DOMAIN CONTAINING PROTEIN"/>
    <property type="match status" value="1"/>
</dbReference>
<accession>A0A6A6WBC2</accession>
<keyword evidence="3" id="KW-0698">rRNA processing</keyword>
<evidence type="ECO:0000256" key="3">
    <source>
        <dbReference type="ARBA" id="ARBA00022552"/>
    </source>
</evidence>
<feature type="region of interest" description="Disordered" evidence="8">
    <location>
        <begin position="147"/>
        <end position="343"/>
    </location>
</feature>
<dbReference type="PANTHER" id="PTHR23149:SF31">
    <property type="entry name" value="PROTEIN PXR1"/>
    <property type="match status" value="1"/>
</dbReference>
<comment type="similarity">
    <text evidence="5">Belongs to the PINX1 family.</text>
</comment>
<gene>
    <name evidence="10" type="ORF">EJ05DRAFT_499674</name>
</gene>
<evidence type="ECO:0000256" key="5">
    <source>
        <dbReference type="ARBA" id="ARBA00038007"/>
    </source>
</evidence>
<evidence type="ECO:0000313" key="10">
    <source>
        <dbReference type="EMBL" id="KAF2759260.1"/>
    </source>
</evidence>
<keyword evidence="4" id="KW-0539">Nucleus</keyword>
<feature type="domain" description="G-patch" evidence="9">
    <location>
        <begin position="25"/>
        <end position="79"/>
    </location>
</feature>
<feature type="compositionally biased region" description="Basic residues" evidence="8">
    <location>
        <begin position="192"/>
        <end position="201"/>
    </location>
</feature>
<evidence type="ECO:0000313" key="11">
    <source>
        <dbReference type="Proteomes" id="UP000799437"/>
    </source>
</evidence>
<protein>
    <recommendedName>
        <fullName evidence="6">PinX1-related protein 1</fullName>
    </recommendedName>
</protein>
<dbReference type="GO" id="GO:0006364">
    <property type="term" value="P:rRNA processing"/>
    <property type="evidence" value="ECO:0007669"/>
    <property type="project" value="UniProtKB-KW"/>
</dbReference>
<feature type="compositionally biased region" description="Basic and acidic residues" evidence="8">
    <location>
        <begin position="280"/>
        <end position="299"/>
    </location>
</feature>
<dbReference type="EMBL" id="ML996570">
    <property type="protein sequence ID" value="KAF2759260.1"/>
    <property type="molecule type" value="Genomic_DNA"/>
</dbReference>
<feature type="region of interest" description="Disordered" evidence="8">
    <location>
        <begin position="1"/>
        <end position="24"/>
    </location>
</feature>
<dbReference type="InterPro" id="IPR000467">
    <property type="entry name" value="G_patch_dom"/>
</dbReference>
<reference evidence="10" key="1">
    <citation type="journal article" date="2020" name="Stud. Mycol.">
        <title>101 Dothideomycetes genomes: a test case for predicting lifestyles and emergence of pathogens.</title>
        <authorList>
            <person name="Haridas S."/>
            <person name="Albert R."/>
            <person name="Binder M."/>
            <person name="Bloem J."/>
            <person name="Labutti K."/>
            <person name="Salamov A."/>
            <person name="Andreopoulos B."/>
            <person name="Baker S."/>
            <person name="Barry K."/>
            <person name="Bills G."/>
            <person name="Bluhm B."/>
            <person name="Cannon C."/>
            <person name="Castanera R."/>
            <person name="Culley D."/>
            <person name="Daum C."/>
            <person name="Ezra D."/>
            <person name="Gonzalez J."/>
            <person name="Henrissat B."/>
            <person name="Kuo A."/>
            <person name="Liang C."/>
            <person name="Lipzen A."/>
            <person name="Lutzoni F."/>
            <person name="Magnuson J."/>
            <person name="Mondo S."/>
            <person name="Nolan M."/>
            <person name="Ohm R."/>
            <person name="Pangilinan J."/>
            <person name="Park H.-J."/>
            <person name="Ramirez L."/>
            <person name="Alfaro M."/>
            <person name="Sun H."/>
            <person name="Tritt A."/>
            <person name="Yoshinaga Y."/>
            <person name="Zwiers L.-H."/>
            <person name="Turgeon B."/>
            <person name="Goodwin S."/>
            <person name="Spatafora J."/>
            <person name="Crous P."/>
            <person name="Grigoriev I."/>
        </authorList>
    </citation>
    <scope>NUCLEOTIDE SEQUENCE</scope>
    <source>
        <strain evidence="10">CBS 121739</strain>
    </source>
</reference>
<dbReference type="PROSITE" id="PS50174">
    <property type="entry name" value="G_PATCH"/>
    <property type="match status" value="1"/>
</dbReference>
<dbReference type="GO" id="GO:0003676">
    <property type="term" value="F:nucleic acid binding"/>
    <property type="evidence" value="ECO:0007669"/>
    <property type="project" value="InterPro"/>
</dbReference>
<evidence type="ECO:0000259" key="9">
    <source>
        <dbReference type="PROSITE" id="PS50174"/>
    </source>
</evidence>
<feature type="compositionally biased region" description="Basic and acidic residues" evidence="8">
    <location>
        <begin position="254"/>
        <end position="264"/>
    </location>
</feature>
<dbReference type="AlphaFoldDB" id="A0A6A6WBC2"/>
<dbReference type="Proteomes" id="UP000799437">
    <property type="component" value="Unassembled WGS sequence"/>
</dbReference>
<comment type="subcellular location">
    <subcellularLocation>
        <location evidence="1">Nucleus</location>
        <location evidence="1">Nucleolus</location>
    </subcellularLocation>
</comment>
<dbReference type="GeneID" id="54487937"/>
<evidence type="ECO:0000256" key="2">
    <source>
        <dbReference type="ARBA" id="ARBA00022517"/>
    </source>
</evidence>
<evidence type="ECO:0000256" key="7">
    <source>
        <dbReference type="ARBA" id="ARBA00043878"/>
    </source>
</evidence>
<dbReference type="OrthoDB" id="29523at2759"/>
<keyword evidence="2" id="KW-0690">Ribosome biogenesis</keyword>
<comment type="function">
    <text evidence="7">Involved in rRNA-processing at A0, A1 and A2 sites and negatively regulates telomerase.</text>
</comment>
<dbReference type="GO" id="GO:0005730">
    <property type="term" value="C:nucleolus"/>
    <property type="evidence" value="ECO:0007669"/>
    <property type="project" value="UniProtKB-SubCell"/>
</dbReference>
<keyword evidence="11" id="KW-1185">Reference proteome</keyword>